<dbReference type="SUPFAM" id="SSF55781">
    <property type="entry name" value="GAF domain-like"/>
    <property type="match status" value="1"/>
</dbReference>
<dbReference type="Proteomes" id="UP000548673">
    <property type="component" value="Unassembled WGS sequence"/>
</dbReference>
<dbReference type="InterPro" id="IPR003018">
    <property type="entry name" value="GAF"/>
</dbReference>
<organism evidence="1 2">
    <name type="scientific">Cronobacter sakazakii</name>
    <name type="common">Enterobacter sakazakii</name>
    <dbReference type="NCBI Taxonomy" id="28141"/>
    <lineage>
        <taxon>Bacteria</taxon>
        <taxon>Pseudomonadati</taxon>
        <taxon>Pseudomonadota</taxon>
        <taxon>Gammaproteobacteria</taxon>
        <taxon>Enterobacterales</taxon>
        <taxon>Enterobacteriaceae</taxon>
        <taxon>Cronobacter</taxon>
    </lineage>
</organism>
<dbReference type="Gene3D" id="3.30.450.40">
    <property type="match status" value="1"/>
</dbReference>
<comment type="caution">
    <text evidence="1">The sequence shown here is derived from an EMBL/GenBank/DDBJ whole genome shotgun (WGS) entry which is preliminary data.</text>
</comment>
<dbReference type="Gene3D" id="3.30.70.270">
    <property type="match status" value="1"/>
</dbReference>
<dbReference type="SMART" id="SM00052">
    <property type="entry name" value="EAL"/>
    <property type="match status" value="1"/>
</dbReference>
<dbReference type="STRING" id="28141.CSK29544_02926"/>
<dbReference type="AlphaFoldDB" id="A0A2S9UH79"/>
<dbReference type="OMA" id="AYEMGCA"/>
<dbReference type="InterPro" id="IPR035919">
    <property type="entry name" value="EAL_sf"/>
</dbReference>
<gene>
    <name evidence="1" type="ORF">HRR37_12020</name>
</gene>
<dbReference type="SUPFAM" id="SSF141868">
    <property type="entry name" value="EAL domain-like"/>
    <property type="match status" value="1"/>
</dbReference>
<dbReference type="KEGG" id="csj:CSK29544_02926"/>
<dbReference type="InterPro" id="IPR050706">
    <property type="entry name" value="Cyclic-di-GMP_PDE-like"/>
</dbReference>
<name>A0A2S9UH79_CROSK</name>
<dbReference type="PROSITE" id="PS50883">
    <property type="entry name" value="EAL"/>
    <property type="match status" value="1"/>
</dbReference>
<dbReference type="Gene3D" id="3.20.20.450">
    <property type="entry name" value="EAL domain"/>
    <property type="match status" value="1"/>
</dbReference>
<dbReference type="InterPro" id="IPR001633">
    <property type="entry name" value="EAL_dom"/>
</dbReference>
<protein>
    <submittedName>
        <fullName evidence="1">EAL domain-containing protein</fullName>
    </submittedName>
</protein>
<sequence>MFSHIDRKDARRMAALDMLRGKHGHQDPVLLQFARLASLALGIPGCFIAVVDKAGLPVHLAHPEPLQVDAAVLTQPLCPQNEPVWCSDTTLDAQAHQHPLVIASPDVRFYALAPLRTRDGSLTGIIGMTDTVAQPFNDERARTLSLIAGLTGAWLETLNAVGFLDPVTRLPNRQKLLADMERLCESGSTERYTLMIFDCIDMPTAYELARSLGMPALETLLNDLGPLLRMKLRLKSDTVLYNVATGRYALLLKTRNQKAIRRNAAVLPLVNARMLQGINIRLNIFAGEVAWQPEKTTPNEALRRAISAVHEAIWLNKRHMAFDAERDEKRNVDFQLLHDLSESIAKNRGLYLMYQPKIKLSTNRAVGAEALLRWRHPTRGDIPPGVFIPLAQNTSLMEEITQWVIGAALQQLQKWRKEGVTLPLSVNISVSDLSRRGFADALEERVLRAGLSTNDIRIECLETEKALESETALSEMDMLKLRGFKILLDDFGAGYSNINYLRRIPIDIIKLDRSLTSSIAQERSSQIIVRNVIQMLKELDYVVLAEGVEDAETARLLLEFGCDEAQGYFFSRPVEPEYIAQWI</sequence>
<dbReference type="EMBL" id="JABTXY010000024">
    <property type="protein sequence ID" value="NYV43081.1"/>
    <property type="molecule type" value="Genomic_DNA"/>
</dbReference>
<dbReference type="GO" id="GO:0071111">
    <property type="term" value="F:cyclic-guanylate-specific phosphodiesterase activity"/>
    <property type="evidence" value="ECO:0007669"/>
    <property type="project" value="InterPro"/>
</dbReference>
<dbReference type="InterPro" id="IPR043128">
    <property type="entry name" value="Rev_trsase/Diguanyl_cyclase"/>
</dbReference>
<dbReference type="Pfam" id="PF00563">
    <property type="entry name" value="EAL"/>
    <property type="match status" value="1"/>
</dbReference>
<evidence type="ECO:0000313" key="1">
    <source>
        <dbReference type="EMBL" id="NYV43081.1"/>
    </source>
</evidence>
<accession>A0A2S9UH79</accession>
<dbReference type="RefSeq" id="WP_004387316.1">
    <property type="nucleotide sequence ID" value="NZ_CABMLV010000001.1"/>
</dbReference>
<evidence type="ECO:0000313" key="2">
    <source>
        <dbReference type="Proteomes" id="UP000548673"/>
    </source>
</evidence>
<proteinExistence type="predicted"/>
<dbReference type="InterPro" id="IPR029016">
    <property type="entry name" value="GAF-like_dom_sf"/>
</dbReference>
<dbReference type="PANTHER" id="PTHR33121">
    <property type="entry name" value="CYCLIC DI-GMP PHOSPHODIESTERASE PDEF"/>
    <property type="match status" value="1"/>
</dbReference>
<dbReference type="CDD" id="cd01948">
    <property type="entry name" value="EAL"/>
    <property type="match status" value="1"/>
</dbReference>
<dbReference type="GeneID" id="56730489"/>
<reference evidence="1 2" key="1">
    <citation type="submission" date="2020-05" db="EMBL/GenBank/DDBJ databases">
        <title>The draft genome of Cronobacter sakazakii strain 145005.</title>
        <authorList>
            <person name="Yang J."/>
            <person name="Liu L."/>
            <person name="Feng Y."/>
            <person name="Zong Z."/>
        </authorList>
    </citation>
    <scope>NUCLEOTIDE SEQUENCE [LARGE SCALE GENOMIC DNA]</scope>
    <source>
        <strain evidence="1 2">145005</strain>
    </source>
</reference>
<dbReference type="PANTHER" id="PTHR33121:SF70">
    <property type="entry name" value="SIGNALING PROTEIN YKOW"/>
    <property type="match status" value="1"/>
</dbReference>
<dbReference type="Pfam" id="PF01590">
    <property type="entry name" value="GAF"/>
    <property type="match status" value="1"/>
</dbReference>